<proteinExistence type="predicted"/>
<dbReference type="Proteomes" id="UP000261620">
    <property type="component" value="Unplaced"/>
</dbReference>
<dbReference type="STRING" id="94237.ENSMMOP00000009414"/>
<dbReference type="Ensembl" id="ENSMMOT00000009580.1">
    <property type="protein sequence ID" value="ENSMMOP00000009414.1"/>
    <property type="gene ID" value="ENSMMOG00000007289.1"/>
</dbReference>
<evidence type="ECO:0000313" key="3">
    <source>
        <dbReference type="Proteomes" id="UP000261620"/>
    </source>
</evidence>
<organism evidence="2 3">
    <name type="scientific">Mola mola</name>
    <name type="common">Ocean sunfish</name>
    <name type="synonym">Tetraodon mola</name>
    <dbReference type="NCBI Taxonomy" id="94237"/>
    <lineage>
        <taxon>Eukaryota</taxon>
        <taxon>Metazoa</taxon>
        <taxon>Chordata</taxon>
        <taxon>Craniata</taxon>
        <taxon>Vertebrata</taxon>
        <taxon>Euteleostomi</taxon>
        <taxon>Actinopterygii</taxon>
        <taxon>Neopterygii</taxon>
        <taxon>Teleostei</taxon>
        <taxon>Neoteleostei</taxon>
        <taxon>Acanthomorphata</taxon>
        <taxon>Eupercaria</taxon>
        <taxon>Tetraodontiformes</taxon>
        <taxon>Molidae</taxon>
        <taxon>Mola</taxon>
    </lineage>
</organism>
<feature type="signal peptide" evidence="1">
    <location>
        <begin position="1"/>
        <end position="24"/>
    </location>
</feature>
<dbReference type="AlphaFoldDB" id="A0A3Q3WKS4"/>
<reference evidence="2" key="2">
    <citation type="submission" date="2025-09" db="UniProtKB">
        <authorList>
            <consortium name="Ensembl"/>
        </authorList>
    </citation>
    <scope>IDENTIFICATION</scope>
</reference>
<evidence type="ECO:0008006" key="4">
    <source>
        <dbReference type="Google" id="ProtNLM"/>
    </source>
</evidence>
<sequence length="119" mass="13404">MLSLNMRLLLLALVVLCGLMIGQGGDCVVAALPGLESAQRSRGTGLILSALRRRSAGELLVEESSPCFSLRENEEQRQFLCRSKFNFNPFGLRFGKRYMYRKNVKRAQTQQFSPLTLFS</sequence>
<evidence type="ECO:0000256" key="1">
    <source>
        <dbReference type="SAM" id="SignalP"/>
    </source>
</evidence>
<accession>A0A3Q3WKS4</accession>
<name>A0A3Q3WKS4_MOLML</name>
<feature type="chain" id="PRO_5018643022" description="Kisspeptin 2" evidence="1">
    <location>
        <begin position="25"/>
        <end position="119"/>
    </location>
</feature>
<keyword evidence="3" id="KW-1185">Reference proteome</keyword>
<evidence type="ECO:0000313" key="2">
    <source>
        <dbReference type="Ensembl" id="ENSMMOP00000009414.1"/>
    </source>
</evidence>
<dbReference type="OMA" id="YNNYVFR"/>
<protein>
    <recommendedName>
        <fullName evidence="4">Kisspeptin 2</fullName>
    </recommendedName>
</protein>
<keyword evidence="1" id="KW-0732">Signal</keyword>
<reference evidence="2" key="1">
    <citation type="submission" date="2025-08" db="UniProtKB">
        <authorList>
            <consortium name="Ensembl"/>
        </authorList>
    </citation>
    <scope>IDENTIFICATION</scope>
</reference>